<name>A0A7S6ZWL8_9GAMM</name>
<dbReference type="SUPFAM" id="SSF51905">
    <property type="entry name" value="FAD/NAD(P)-binding domain"/>
    <property type="match status" value="1"/>
</dbReference>
<keyword evidence="3" id="KW-0285">Flavoprotein</keyword>
<feature type="domain" description="Glucose-methanol-choline oxidoreductase C-terminal" evidence="6">
    <location>
        <begin position="409"/>
        <end position="535"/>
    </location>
</feature>
<organism evidence="7 8">
    <name type="scientific">Novilysobacter avium</name>
    <dbReference type="NCBI Taxonomy" id="2781023"/>
    <lineage>
        <taxon>Bacteria</taxon>
        <taxon>Pseudomonadati</taxon>
        <taxon>Pseudomonadota</taxon>
        <taxon>Gammaproteobacteria</taxon>
        <taxon>Lysobacterales</taxon>
        <taxon>Lysobacteraceae</taxon>
        <taxon>Novilysobacter</taxon>
    </lineage>
</organism>
<dbReference type="InterPro" id="IPR036188">
    <property type="entry name" value="FAD/NAD-bd_sf"/>
</dbReference>
<gene>
    <name evidence="7" type="ORF">INQ42_08415</name>
</gene>
<evidence type="ECO:0000256" key="3">
    <source>
        <dbReference type="ARBA" id="ARBA00022630"/>
    </source>
</evidence>
<evidence type="ECO:0000256" key="1">
    <source>
        <dbReference type="ARBA" id="ARBA00001974"/>
    </source>
</evidence>
<evidence type="ECO:0000313" key="8">
    <source>
        <dbReference type="Proteomes" id="UP000593932"/>
    </source>
</evidence>
<keyword evidence="8" id="KW-1185">Reference proteome</keyword>
<keyword evidence="4" id="KW-0274">FAD</keyword>
<comment type="cofactor">
    <cofactor evidence="1">
        <name>FAD</name>
        <dbReference type="ChEBI" id="CHEBI:57692"/>
    </cofactor>
</comment>
<accession>A0A7S6ZWL8</accession>
<dbReference type="PANTHER" id="PTHR42784">
    <property type="entry name" value="PYRANOSE 2-OXIDASE"/>
    <property type="match status" value="1"/>
</dbReference>
<dbReference type="PANTHER" id="PTHR42784:SF1">
    <property type="entry name" value="PYRANOSE 2-OXIDASE"/>
    <property type="match status" value="1"/>
</dbReference>
<dbReference type="InterPro" id="IPR051473">
    <property type="entry name" value="P2Ox-like"/>
</dbReference>
<comment type="similarity">
    <text evidence="2">Belongs to the GMC oxidoreductase family.</text>
</comment>
<evidence type="ECO:0000259" key="6">
    <source>
        <dbReference type="Pfam" id="PF05199"/>
    </source>
</evidence>
<dbReference type="EMBL" id="CP063657">
    <property type="protein sequence ID" value="QOW23354.1"/>
    <property type="molecule type" value="Genomic_DNA"/>
</dbReference>
<sequence>MISDFRDGACPQHVDADLCIFGAGAAGLAIAREFLGTAQKVYVIESGGMEATERNQSLYEGTSIGNPTLDPATGRIRVFGGSCSLWGGGCVPVEGMDARDWMTHSGWPVSHAELEPYYLRACGFCGIDGADLAEGGFRNQPRIAPLPFDPEVLTNHTCMVSSVQPGATYGRQFAQSSNVHVLLHANLLELEASADGGSVLAARISSLDGQTSRIHARRYVLACGGIENARLLLLSDSVMPNGLGNQHDLVGRYFMDHPSGKLGTIRTDTPETLTRAYNWVPSSSDVPSHPEICLSPQAQRKHRVLAARVRAFAVEETVPSGIQALREFRAALKPQPQDESAELARRLSTRNNGEQSIFRPPPSQGLPRLALRTARGSADIVTAFIRKVSRKSTVASTRVDLIGFFEQAPNPDSRITLSDELDALGQRKVCVDWQLTELDHRTHRTAAALFGEELAKSCDGVFTLEPWLEKDGAGSSPLAGTAHHLGTTRMDDDPRRGVVDRHCRVHGVDNLHIAGSSVFPAAGWAFPTLTIVALAIRLAERLQAELETGAQAELVSESR</sequence>
<protein>
    <submittedName>
        <fullName evidence="7">GMC family oxidoreductase</fullName>
    </submittedName>
</protein>
<dbReference type="Proteomes" id="UP000593932">
    <property type="component" value="Chromosome"/>
</dbReference>
<keyword evidence="5" id="KW-0560">Oxidoreductase</keyword>
<dbReference type="Gene3D" id="3.50.50.60">
    <property type="entry name" value="FAD/NAD(P)-binding domain"/>
    <property type="match status" value="2"/>
</dbReference>
<dbReference type="InterPro" id="IPR007867">
    <property type="entry name" value="GMC_OxRtase_C"/>
</dbReference>
<evidence type="ECO:0000313" key="7">
    <source>
        <dbReference type="EMBL" id="QOW23354.1"/>
    </source>
</evidence>
<dbReference type="Pfam" id="PF05199">
    <property type="entry name" value="GMC_oxred_C"/>
    <property type="match status" value="1"/>
</dbReference>
<evidence type="ECO:0000256" key="5">
    <source>
        <dbReference type="ARBA" id="ARBA00023002"/>
    </source>
</evidence>
<proteinExistence type="inferred from homology"/>
<evidence type="ECO:0000256" key="4">
    <source>
        <dbReference type="ARBA" id="ARBA00022827"/>
    </source>
</evidence>
<evidence type="ECO:0000256" key="2">
    <source>
        <dbReference type="ARBA" id="ARBA00010790"/>
    </source>
</evidence>
<reference evidence="7 8" key="1">
    <citation type="submission" date="2020-10" db="EMBL/GenBank/DDBJ databases">
        <title>complete genome sequencing of Lysobacter sp. H23M41.</title>
        <authorList>
            <person name="Bae J.-W."/>
            <person name="Lee S.-Y."/>
        </authorList>
    </citation>
    <scope>NUCLEOTIDE SEQUENCE [LARGE SCALE GENOMIC DNA]</scope>
    <source>
        <strain evidence="7 8">H23M41</strain>
    </source>
</reference>